<keyword evidence="2" id="KW-0012">Acyltransferase</keyword>
<dbReference type="PROSITE" id="PS51186">
    <property type="entry name" value="GNAT"/>
    <property type="match status" value="1"/>
</dbReference>
<organism evidence="4 5">
    <name type="scientific">Streptomyces zhihengii</name>
    <dbReference type="NCBI Taxonomy" id="1818004"/>
    <lineage>
        <taxon>Bacteria</taxon>
        <taxon>Bacillati</taxon>
        <taxon>Actinomycetota</taxon>
        <taxon>Actinomycetes</taxon>
        <taxon>Kitasatosporales</taxon>
        <taxon>Streptomycetaceae</taxon>
        <taxon>Streptomyces</taxon>
    </lineage>
</organism>
<accession>A0ABS2V476</accession>
<dbReference type="CDD" id="cd04301">
    <property type="entry name" value="NAT_SF"/>
    <property type="match status" value="1"/>
</dbReference>
<feature type="domain" description="N-acetyltransferase" evidence="3">
    <location>
        <begin position="19"/>
        <end position="192"/>
    </location>
</feature>
<proteinExistence type="predicted"/>
<keyword evidence="5" id="KW-1185">Reference proteome</keyword>
<dbReference type="Proteomes" id="UP000664109">
    <property type="component" value="Unassembled WGS sequence"/>
</dbReference>
<dbReference type="Gene3D" id="3.40.630.30">
    <property type="match status" value="1"/>
</dbReference>
<dbReference type="SUPFAM" id="SSF55729">
    <property type="entry name" value="Acyl-CoA N-acyltransferases (Nat)"/>
    <property type="match status" value="1"/>
</dbReference>
<evidence type="ECO:0000256" key="2">
    <source>
        <dbReference type="ARBA" id="ARBA00023315"/>
    </source>
</evidence>
<dbReference type="Pfam" id="PF00583">
    <property type="entry name" value="Acetyltransf_1"/>
    <property type="match status" value="1"/>
</dbReference>
<sequence>MTDDGVGAVTDFAVRGDGQAVAALGALALSGAAAGRSAASQPLAAAIDEYGGRIPLPYGHGHCWVTRTGAGPVAGMLYLTPPIRWLEGHSPALRPRLARAVAEIELLAVDPAHRRRGTGSALLQAAENAALSDGVHLMLAKVQIGALPLMRWYRRRGYLLAGQGEPVVFATQGGMSSCDDGGDGFQLAVKALQPGVTVRRTSSRGTTLLVAQQDA</sequence>
<evidence type="ECO:0000313" key="4">
    <source>
        <dbReference type="EMBL" id="MBM9624123.1"/>
    </source>
</evidence>
<dbReference type="InterPro" id="IPR000182">
    <property type="entry name" value="GNAT_dom"/>
</dbReference>
<dbReference type="EMBL" id="JAFEJA010000002">
    <property type="protein sequence ID" value="MBM9624123.1"/>
    <property type="molecule type" value="Genomic_DNA"/>
</dbReference>
<dbReference type="InterPro" id="IPR016181">
    <property type="entry name" value="Acyl_CoA_acyltransferase"/>
</dbReference>
<evidence type="ECO:0000313" key="5">
    <source>
        <dbReference type="Proteomes" id="UP000664109"/>
    </source>
</evidence>
<gene>
    <name evidence="4" type="ORF">JE024_36745</name>
</gene>
<keyword evidence="1" id="KW-0808">Transferase</keyword>
<evidence type="ECO:0000256" key="1">
    <source>
        <dbReference type="ARBA" id="ARBA00022679"/>
    </source>
</evidence>
<dbReference type="InterPro" id="IPR050832">
    <property type="entry name" value="Bact_Acetyltransf"/>
</dbReference>
<dbReference type="PANTHER" id="PTHR43877">
    <property type="entry name" value="AMINOALKYLPHOSPHONATE N-ACETYLTRANSFERASE-RELATED-RELATED"/>
    <property type="match status" value="1"/>
</dbReference>
<comment type="caution">
    <text evidence="4">The sequence shown here is derived from an EMBL/GenBank/DDBJ whole genome shotgun (WGS) entry which is preliminary data.</text>
</comment>
<evidence type="ECO:0000259" key="3">
    <source>
        <dbReference type="PROSITE" id="PS51186"/>
    </source>
</evidence>
<name>A0ABS2V476_9ACTN</name>
<reference evidence="4 5" key="1">
    <citation type="journal article" date="2016" name="Arch. Microbiol.">
        <title>Streptomyces zhihengii sp. nov., isolated from rhizospheric soil of Psammosilene tunicoides.</title>
        <authorList>
            <person name="Huang M.J."/>
            <person name="Fei J.J."/>
            <person name="Salam N."/>
            <person name="Kim C.J."/>
            <person name="Hozzein W.N."/>
            <person name="Xiao M."/>
            <person name="Huang H.Q."/>
            <person name="Li W.J."/>
        </authorList>
    </citation>
    <scope>NUCLEOTIDE SEQUENCE [LARGE SCALE GENOMIC DNA]</scope>
    <source>
        <strain evidence="4 5">YIM T102</strain>
    </source>
</reference>
<protein>
    <submittedName>
        <fullName evidence="4">GNAT family N-acetyltransferase</fullName>
    </submittedName>
</protein>
<dbReference type="RefSeq" id="WP_205378164.1">
    <property type="nucleotide sequence ID" value="NZ_JAFEJA010000002.1"/>
</dbReference>